<proteinExistence type="predicted"/>
<dbReference type="Gene3D" id="3.40.50.1950">
    <property type="entry name" value="Flavin prenyltransferase-like"/>
    <property type="match status" value="1"/>
</dbReference>
<evidence type="ECO:0000313" key="3">
    <source>
        <dbReference type="Proteomes" id="UP000694501"/>
    </source>
</evidence>
<keyword evidence="3" id="KW-1185">Reference proteome</keyword>
<dbReference type="InterPro" id="IPR003382">
    <property type="entry name" value="Flavoprotein"/>
</dbReference>
<reference evidence="2" key="1">
    <citation type="submission" date="2021-06" db="EMBL/GenBank/DDBJ databases">
        <title>Sequencing of actinobacteria type strains.</title>
        <authorList>
            <person name="Nguyen G.-S."/>
            <person name="Wentzel A."/>
        </authorList>
    </citation>
    <scope>NUCLEOTIDE SEQUENCE</scope>
    <source>
        <strain evidence="2">P38-E01</strain>
    </source>
</reference>
<dbReference type="GO" id="GO:0003824">
    <property type="term" value="F:catalytic activity"/>
    <property type="evidence" value="ECO:0007669"/>
    <property type="project" value="InterPro"/>
</dbReference>
<evidence type="ECO:0000313" key="2">
    <source>
        <dbReference type="EMBL" id="MBU7599296.1"/>
    </source>
</evidence>
<dbReference type="Proteomes" id="UP000694501">
    <property type="component" value="Unassembled WGS sequence"/>
</dbReference>
<feature type="domain" description="Flavoprotein" evidence="1">
    <location>
        <begin position="10"/>
        <end position="119"/>
    </location>
</feature>
<dbReference type="AlphaFoldDB" id="A0A949JQB4"/>
<dbReference type="SUPFAM" id="SSF52507">
    <property type="entry name" value="Homo-oligomeric flavin-containing Cys decarboxylases, HFCD"/>
    <property type="match status" value="1"/>
</dbReference>
<sequence length="183" mass="19612">MSRVLYLLSCAAQPVQHLDRAVRLAQREGWEVCLGLTPTAAAWIAADLDGLVELTGRPIRSAQRMLGETSPWPDPDVSVIAPATLNTVNAIALGLTPNWATGHAVEVIGRRRPLVVMPCVNSEYARHPQFDRSVDALRGAGVRVLLGGPDGFVPRPPGEGEPDRYPWSLALEAAGELAAGRPE</sequence>
<name>A0A949JQB4_9ACTN</name>
<dbReference type="InterPro" id="IPR036551">
    <property type="entry name" value="Flavin_trans-like"/>
</dbReference>
<dbReference type="Pfam" id="PF02441">
    <property type="entry name" value="Flavoprotein"/>
    <property type="match status" value="1"/>
</dbReference>
<organism evidence="2 3">
    <name type="scientific">Streptomyces tardus</name>
    <dbReference type="NCBI Taxonomy" id="2780544"/>
    <lineage>
        <taxon>Bacteria</taxon>
        <taxon>Bacillati</taxon>
        <taxon>Actinomycetota</taxon>
        <taxon>Actinomycetes</taxon>
        <taxon>Kitasatosporales</taxon>
        <taxon>Streptomycetaceae</taxon>
        <taxon>Streptomyces</taxon>
    </lineage>
</organism>
<dbReference type="EMBL" id="JAELVF020000001">
    <property type="protein sequence ID" value="MBU7599296.1"/>
    <property type="molecule type" value="Genomic_DNA"/>
</dbReference>
<protein>
    <submittedName>
        <fullName evidence="2">Flavoprotein</fullName>
    </submittedName>
</protein>
<gene>
    <name evidence="2" type="ORF">JGS22_017165</name>
</gene>
<accession>A0A949JQB4</accession>
<evidence type="ECO:0000259" key="1">
    <source>
        <dbReference type="Pfam" id="PF02441"/>
    </source>
</evidence>
<comment type="caution">
    <text evidence="2">The sequence shown here is derived from an EMBL/GenBank/DDBJ whole genome shotgun (WGS) entry which is preliminary data.</text>
</comment>